<evidence type="ECO:0008006" key="3">
    <source>
        <dbReference type="Google" id="ProtNLM"/>
    </source>
</evidence>
<dbReference type="Proteomes" id="UP001333110">
    <property type="component" value="Unassembled WGS sequence"/>
</dbReference>
<sequence>MWCILLEAMSSYMHDRELIRDSQRVFTKGKIQRVAVNSSMAKGRSITRGVPQGSILGPVLLNICVNDTDSGIECTLRKFADDTKLNGAVDLLEAEDVIKRDLDKLEE</sequence>
<comment type="caution">
    <text evidence="1">The sequence shown here is derived from an EMBL/GenBank/DDBJ whole genome shotgun (WGS) entry which is preliminary data.</text>
</comment>
<dbReference type="EMBL" id="JAUNZN010000009">
    <property type="protein sequence ID" value="KAK4815628.1"/>
    <property type="molecule type" value="Genomic_DNA"/>
</dbReference>
<dbReference type="PANTHER" id="PTHR33332">
    <property type="entry name" value="REVERSE TRANSCRIPTASE DOMAIN-CONTAINING PROTEIN"/>
    <property type="match status" value="1"/>
</dbReference>
<gene>
    <name evidence="1" type="ORF">QYF61_005190</name>
</gene>
<keyword evidence="2" id="KW-1185">Reference proteome</keyword>
<proteinExistence type="predicted"/>
<organism evidence="1 2">
    <name type="scientific">Mycteria americana</name>
    <name type="common">Wood stork</name>
    <dbReference type="NCBI Taxonomy" id="33587"/>
    <lineage>
        <taxon>Eukaryota</taxon>
        <taxon>Metazoa</taxon>
        <taxon>Chordata</taxon>
        <taxon>Craniata</taxon>
        <taxon>Vertebrata</taxon>
        <taxon>Euteleostomi</taxon>
        <taxon>Archelosauria</taxon>
        <taxon>Archosauria</taxon>
        <taxon>Dinosauria</taxon>
        <taxon>Saurischia</taxon>
        <taxon>Theropoda</taxon>
        <taxon>Coelurosauria</taxon>
        <taxon>Aves</taxon>
        <taxon>Neognathae</taxon>
        <taxon>Neoaves</taxon>
        <taxon>Aequornithes</taxon>
        <taxon>Ciconiiformes</taxon>
        <taxon>Ciconiidae</taxon>
        <taxon>Mycteria</taxon>
    </lineage>
</organism>
<evidence type="ECO:0000313" key="2">
    <source>
        <dbReference type="Proteomes" id="UP001333110"/>
    </source>
</evidence>
<reference evidence="1 2" key="1">
    <citation type="journal article" date="2023" name="J. Hered.">
        <title>Chromosome-level genome of the wood stork (Mycteria americana) provides insight into avian chromosome evolution.</title>
        <authorList>
            <person name="Flamio R. Jr."/>
            <person name="Ramstad K.M."/>
        </authorList>
    </citation>
    <scope>NUCLEOTIDE SEQUENCE [LARGE SCALE GENOMIC DNA]</scope>
    <source>
        <strain evidence="1">JAX WOST 10</strain>
    </source>
</reference>
<protein>
    <recommendedName>
        <fullName evidence="3">Reverse transcriptase domain-containing protein</fullName>
    </recommendedName>
</protein>
<evidence type="ECO:0000313" key="1">
    <source>
        <dbReference type="EMBL" id="KAK4815628.1"/>
    </source>
</evidence>
<dbReference type="AlphaFoldDB" id="A0AAN7S231"/>
<accession>A0AAN7S231</accession>
<name>A0AAN7S231_MYCAM</name>